<dbReference type="GO" id="GO:0031317">
    <property type="term" value="C:tripartite ATP-independent periplasmic transporter complex"/>
    <property type="evidence" value="ECO:0007669"/>
    <property type="project" value="InterPro"/>
</dbReference>
<comment type="caution">
    <text evidence="5">The sequence shown here is derived from an EMBL/GenBank/DDBJ whole genome shotgun (WGS) entry which is preliminary data.</text>
</comment>
<feature type="signal peptide" evidence="4">
    <location>
        <begin position="1"/>
        <end position="27"/>
    </location>
</feature>
<dbReference type="InterPro" id="IPR006311">
    <property type="entry name" value="TAT_signal"/>
</dbReference>
<dbReference type="GO" id="GO:0055085">
    <property type="term" value="P:transmembrane transport"/>
    <property type="evidence" value="ECO:0007669"/>
    <property type="project" value="InterPro"/>
</dbReference>
<dbReference type="Proteomes" id="UP000266206">
    <property type="component" value="Unassembled WGS sequence"/>
</dbReference>
<feature type="binding site" evidence="2">
    <location>
        <position position="178"/>
    </location>
    <ligand>
        <name>substrate</name>
    </ligand>
</feature>
<dbReference type="AlphaFoldDB" id="A0A3A1YV68"/>
<evidence type="ECO:0000256" key="1">
    <source>
        <dbReference type="ARBA" id="ARBA00022729"/>
    </source>
</evidence>
<dbReference type="InterPro" id="IPR026289">
    <property type="entry name" value="SBP_TakP-like"/>
</dbReference>
<keyword evidence="3" id="KW-0479">Metal-binding</keyword>
<name>A0A3A1YV68_9BURK</name>
<dbReference type="EMBL" id="NQYH01000001">
    <property type="protein sequence ID" value="RIY42153.1"/>
    <property type="molecule type" value="Genomic_DNA"/>
</dbReference>
<gene>
    <name evidence="5" type="ORF">CJP73_01555</name>
</gene>
<dbReference type="Gene3D" id="3.40.190.10">
    <property type="entry name" value="Periplasmic binding protein-like II"/>
    <property type="match status" value="1"/>
</dbReference>
<dbReference type="OrthoDB" id="9769667at2"/>
<dbReference type="PIRSF" id="PIRSF039026">
    <property type="entry name" value="SiaP"/>
    <property type="match status" value="1"/>
</dbReference>
<sequence length="367" mass="40590">MKRRAFLGKAGLGAVAGTAAIAAPAMAQQNPKISWKMASTYGPNLPPLFGSAEVFCKMIEEASGGQFTIRLYPGGEVVPGFGVLDAVGNRTVDCGQSASYYYYGKDPTLCFDTAVPFGLNARQMNAWMDQGDGLKLMREVFAPRHIVNFPMGNTGTQMGGWYRKEIKSVADLKGLKMRTAGFAGEVLSRVGVIPQQISPGDIYPSLEKGALDAVEFVGPLDDEKLSLQRVAKYYYYPGWWEGSAQVSLYVNEKAYAELPKQYQSLIALASRYAGQQLLTDYDAHNANALRRMVASGAELRAFPVEVLDACYDAAQEVYAEFNAKYPQFKKVYDNYMGFRDQTIPWFRLAEGSYDSYLNRALNRAKQQ</sequence>
<dbReference type="Gene3D" id="3.40.190.170">
    <property type="entry name" value="Bacterial extracellular solute-binding protein, family 7"/>
    <property type="match status" value="1"/>
</dbReference>
<feature type="binding site" evidence="3">
    <location>
        <position position="241"/>
    </location>
    <ligand>
        <name>substrate</name>
    </ligand>
</feature>
<dbReference type="PANTHER" id="PTHR33376:SF5">
    <property type="entry name" value="EXTRACYTOPLASMIC SOLUTE RECEPTOR PROTEIN"/>
    <property type="match status" value="1"/>
</dbReference>
<dbReference type="GO" id="GO:0046872">
    <property type="term" value="F:metal ion binding"/>
    <property type="evidence" value="ECO:0007669"/>
    <property type="project" value="UniProtKB-KW"/>
</dbReference>
<evidence type="ECO:0000256" key="3">
    <source>
        <dbReference type="PIRSR" id="PIRSR039026-2"/>
    </source>
</evidence>
<protein>
    <submittedName>
        <fullName evidence="5">ABC transporter substrate-binding protein</fullName>
    </submittedName>
</protein>
<evidence type="ECO:0000256" key="4">
    <source>
        <dbReference type="SAM" id="SignalP"/>
    </source>
</evidence>
<evidence type="ECO:0000313" key="6">
    <source>
        <dbReference type="Proteomes" id="UP000266206"/>
    </source>
</evidence>
<reference evidence="5 6" key="1">
    <citation type="submission" date="2017-08" db="EMBL/GenBank/DDBJ databases">
        <title>Pusillimonas indicus sp. nov., a member of the family Alcaligenaceae isolated from surface seawater.</title>
        <authorList>
            <person name="Li J."/>
        </authorList>
    </citation>
    <scope>NUCLEOTIDE SEQUENCE [LARGE SCALE GENOMIC DNA]</scope>
    <source>
        <strain evidence="5 6">L52-1-41</strain>
    </source>
</reference>
<dbReference type="Pfam" id="PF03480">
    <property type="entry name" value="DctP"/>
    <property type="match status" value="1"/>
</dbReference>
<dbReference type="InterPro" id="IPR018389">
    <property type="entry name" value="DctP_fam"/>
</dbReference>
<dbReference type="InterPro" id="IPR038404">
    <property type="entry name" value="TRAP_DctP_sf"/>
</dbReference>
<accession>A0A3A1YV68</accession>
<evidence type="ECO:0000313" key="5">
    <source>
        <dbReference type="EMBL" id="RIY42153.1"/>
    </source>
</evidence>
<feature type="binding site" evidence="3">
    <location>
        <position position="216"/>
    </location>
    <ligand>
        <name>Na(+)</name>
        <dbReference type="ChEBI" id="CHEBI:29101"/>
    </ligand>
</feature>
<dbReference type="PANTHER" id="PTHR33376">
    <property type="match status" value="1"/>
</dbReference>
<proteinExistence type="predicted"/>
<feature type="binding site" evidence="3">
    <location>
        <position position="215"/>
    </location>
    <ligand>
        <name>substrate</name>
    </ligand>
</feature>
<evidence type="ECO:0000256" key="2">
    <source>
        <dbReference type="PIRSR" id="PIRSR039026-1"/>
    </source>
</evidence>
<feature type="binding site" evidence="2">
    <location>
        <position position="157"/>
    </location>
    <ligand>
        <name>substrate</name>
    </ligand>
</feature>
<keyword evidence="1 4" id="KW-0732">Signal</keyword>
<feature type="chain" id="PRO_5017460851" evidence="4">
    <location>
        <begin position="28"/>
        <end position="367"/>
    </location>
</feature>
<organism evidence="5 6">
    <name type="scientific">Neopusillimonas maritima</name>
    <dbReference type="NCBI Taxonomy" id="2026239"/>
    <lineage>
        <taxon>Bacteria</taxon>
        <taxon>Pseudomonadati</taxon>
        <taxon>Pseudomonadota</taxon>
        <taxon>Betaproteobacteria</taxon>
        <taxon>Burkholderiales</taxon>
        <taxon>Alcaligenaceae</taxon>
        <taxon>Neopusillimonas</taxon>
    </lineage>
</organism>
<dbReference type="PROSITE" id="PS51318">
    <property type="entry name" value="TAT"/>
    <property type="match status" value="1"/>
</dbReference>
<dbReference type="RefSeq" id="WP_114421240.1">
    <property type="nucleotide sequence ID" value="NZ_NQYH01000001.1"/>
</dbReference>